<dbReference type="InterPro" id="IPR012902">
    <property type="entry name" value="N_methyl_site"/>
</dbReference>
<organism evidence="3 4">
    <name type="scientific">Pseudoalteromonas arctica</name>
    <dbReference type="NCBI Taxonomy" id="394751"/>
    <lineage>
        <taxon>Bacteria</taxon>
        <taxon>Pseudomonadati</taxon>
        <taxon>Pseudomonadota</taxon>
        <taxon>Gammaproteobacteria</taxon>
        <taxon>Alteromonadales</taxon>
        <taxon>Pseudoalteromonadaceae</taxon>
        <taxon>Pseudoalteromonas</taxon>
    </lineage>
</organism>
<dbReference type="EMBL" id="JABBMT010000019">
    <property type="protein sequence ID" value="NMM41638.1"/>
    <property type="molecule type" value="Genomic_DNA"/>
</dbReference>
<reference evidence="3" key="1">
    <citation type="submission" date="2020-04" db="EMBL/GenBank/DDBJ databases">
        <title>Genome Sequencing for Pseudoaltermonas arctica.</title>
        <authorList>
            <person name="Elkins N.S."/>
        </authorList>
    </citation>
    <scope>NUCLEOTIDE SEQUENCE [LARGE SCALE GENOMIC DNA]</scope>
    <source>
        <strain evidence="3">NEC-BIFX-2020_0012</strain>
    </source>
</reference>
<proteinExistence type="predicted"/>
<feature type="transmembrane region" description="Helical" evidence="1">
    <location>
        <begin position="12"/>
        <end position="34"/>
    </location>
</feature>
<protein>
    <submittedName>
        <fullName evidence="3">Type IV pilus modification protein PilV</fullName>
    </submittedName>
</protein>
<keyword evidence="1" id="KW-1133">Transmembrane helix</keyword>
<sequence length="187" mass="20425">MRFIKHTSQHGFTLIEVLIAFVILSFGLLGAVALQAKAKQASFDSMQRAAAVALGNDIIQRIRANDTPQLATFYKQEFSSSETKANSSATCFSGSCNAEEIANHDIEQWKRAIRARENTGSLDNATVCINPEAVAGTGGKGFNLEVIVTWQGRQEFSANKDTESVACGTADKRRRLVVITSYIYVRS</sequence>
<evidence type="ECO:0000313" key="3">
    <source>
        <dbReference type="EMBL" id="NMM41638.1"/>
    </source>
</evidence>
<dbReference type="NCBIfam" id="TIGR02532">
    <property type="entry name" value="IV_pilin_GFxxxE"/>
    <property type="match status" value="1"/>
</dbReference>
<keyword evidence="1" id="KW-0472">Membrane</keyword>
<dbReference type="Pfam" id="PF22150">
    <property type="entry name" value="Tt1218-like"/>
    <property type="match status" value="1"/>
</dbReference>
<dbReference type="PROSITE" id="PS00409">
    <property type="entry name" value="PROKAR_NTER_METHYL"/>
    <property type="match status" value="1"/>
</dbReference>
<evidence type="ECO:0000256" key="1">
    <source>
        <dbReference type="SAM" id="Phobius"/>
    </source>
</evidence>
<dbReference type="RefSeq" id="WP_169020609.1">
    <property type="nucleotide sequence ID" value="NZ_JABBMT010000019.1"/>
</dbReference>
<gene>
    <name evidence="3" type="primary">pilV</name>
    <name evidence="3" type="ORF">HHO47_12620</name>
</gene>
<comment type="caution">
    <text evidence="3">The sequence shown here is derived from an EMBL/GenBank/DDBJ whole genome shotgun (WGS) entry which is preliminary data.</text>
</comment>
<dbReference type="NCBIfam" id="TIGR02523">
    <property type="entry name" value="type_IV_pilV"/>
    <property type="match status" value="1"/>
</dbReference>
<feature type="domain" description="Type IV pilin Tt1218-like" evidence="2">
    <location>
        <begin position="33"/>
        <end position="106"/>
    </location>
</feature>
<dbReference type="Pfam" id="PF07963">
    <property type="entry name" value="N_methyl"/>
    <property type="match status" value="1"/>
</dbReference>
<dbReference type="InterPro" id="IPR054402">
    <property type="entry name" value="Tt1218-like_dom"/>
</dbReference>
<name>A0A7Y0DU36_9GAMM</name>
<dbReference type="InterPro" id="IPR013362">
    <property type="entry name" value="Pilus_4_PilV"/>
</dbReference>
<dbReference type="AlphaFoldDB" id="A0A7Y0DU36"/>
<keyword evidence="4" id="KW-1185">Reference proteome</keyword>
<accession>A0A7Y0DU36</accession>
<keyword evidence="1" id="KW-0812">Transmembrane</keyword>
<evidence type="ECO:0000313" key="4">
    <source>
        <dbReference type="Proteomes" id="UP000570493"/>
    </source>
</evidence>
<dbReference type="Proteomes" id="UP000570493">
    <property type="component" value="Unassembled WGS sequence"/>
</dbReference>
<evidence type="ECO:0000259" key="2">
    <source>
        <dbReference type="Pfam" id="PF22150"/>
    </source>
</evidence>